<evidence type="ECO:0000256" key="2">
    <source>
        <dbReference type="SAM" id="Phobius"/>
    </source>
</evidence>
<gene>
    <name evidence="3" type="ORF">OQZ29_08605</name>
</gene>
<dbReference type="EMBL" id="JAPJUH010000002">
    <property type="protein sequence ID" value="MCX3264801.1"/>
    <property type="molecule type" value="Genomic_DNA"/>
</dbReference>
<protein>
    <submittedName>
        <fullName evidence="3">Uncharacterized protein</fullName>
    </submittedName>
</protein>
<keyword evidence="2" id="KW-1133">Transmembrane helix</keyword>
<keyword evidence="1" id="KW-0175">Coiled coil</keyword>
<comment type="caution">
    <text evidence="3">The sequence shown here is derived from an EMBL/GenBank/DDBJ whole genome shotgun (WGS) entry which is preliminary data.</text>
</comment>
<keyword evidence="2" id="KW-0812">Transmembrane</keyword>
<dbReference type="Proteomes" id="UP001142592">
    <property type="component" value="Unassembled WGS sequence"/>
</dbReference>
<feature type="transmembrane region" description="Helical" evidence="2">
    <location>
        <begin position="20"/>
        <end position="41"/>
    </location>
</feature>
<keyword evidence="2" id="KW-0472">Membrane</keyword>
<evidence type="ECO:0000256" key="1">
    <source>
        <dbReference type="SAM" id="Coils"/>
    </source>
</evidence>
<evidence type="ECO:0000313" key="4">
    <source>
        <dbReference type="Proteomes" id="UP001142592"/>
    </source>
</evidence>
<dbReference type="RefSeq" id="WP_010603371.1">
    <property type="nucleotide sequence ID" value="NZ_JAPJUH010000002.1"/>
</dbReference>
<organism evidence="3 4">
    <name type="scientific">Pedobacter agri</name>
    <dbReference type="NCBI Taxonomy" id="454586"/>
    <lineage>
        <taxon>Bacteria</taxon>
        <taxon>Pseudomonadati</taxon>
        <taxon>Bacteroidota</taxon>
        <taxon>Sphingobacteriia</taxon>
        <taxon>Sphingobacteriales</taxon>
        <taxon>Sphingobacteriaceae</taxon>
        <taxon>Pedobacter</taxon>
    </lineage>
</organism>
<accession>A0A9X3DES1</accession>
<dbReference type="AlphaFoldDB" id="A0A9X3DES1"/>
<evidence type="ECO:0000313" key="3">
    <source>
        <dbReference type="EMBL" id="MCX3264801.1"/>
    </source>
</evidence>
<sequence length="284" mass="32976">MDDFKDFFKDLRDRVSNPFFTSFIISWLLTNWPITIAIIFYDDADVKSDGFRSLYQLIKFYATPMTVFVEPFFWAIVVTYSFPYVKSIIKLHSAEISAKNETDILAKTKAGSMPLAKFIKLRNAHIDTINVLEKLNEEESQYLVENANLKKDNEQLKLEKIKIQSEYGLSEQRFNRYKELSRYGMTNGKWQVNFTSKDGTKRELILDFSDDIVRESASSFISYSAYDLVANPFQNTLYFFLRPEDGQDPIGPVSLEGSSSHEYFRLKGIHPTYDSFTMSKIQST</sequence>
<feature type="coiled-coil region" evidence="1">
    <location>
        <begin position="132"/>
        <end position="166"/>
    </location>
</feature>
<feature type="transmembrane region" description="Helical" evidence="2">
    <location>
        <begin position="61"/>
        <end position="82"/>
    </location>
</feature>
<reference evidence="3" key="1">
    <citation type="submission" date="2022-11" db="EMBL/GenBank/DDBJ databases">
        <authorList>
            <person name="Graham C."/>
            <person name="Newman J.D."/>
        </authorList>
    </citation>
    <scope>NUCLEOTIDE SEQUENCE</scope>
    <source>
        <strain evidence="3">DSM 19486</strain>
    </source>
</reference>
<keyword evidence="4" id="KW-1185">Reference proteome</keyword>
<proteinExistence type="predicted"/>
<name>A0A9X3DES1_9SPHI</name>